<dbReference type="AlphaFoldDB" id="A0A1I0X3D0"/>
<dbReference type="Gene3D" id="1.10.150.690">
    <property type="entry name" value="DUF2063"/>
    <property type="match status" value="1"/>
</dbReference>
<keyword evidence="3" id="KW-1185">Reference proteome</keyword>
<dbReference type="GO" id="GO:0003677">
    <property type="term" value="F:DNA binding"/>
    <property type="evidence" value="ECO:0007669"/>
    <property type="project" value="UniProtKB-KW"/>
</dbReference>
<dbReference type="InterPro" id="IPR044922">
    <property type="entry name" value="DUF2063_N_sf"/>
</dbReference>
<accession>A0A1I0X3D0</accession>
<evidence type="ECO:0000313" key="2">
    <source>
        <dbReference type="EMBL" id="SFA95157.1"/>
    </source>
</evidence>
<dbReference type="InterPro" id="IPR018640">
    <property type="entry name" value="DUF2063"/>
</dbReference>
<reference evidence="2 3" key="1">
    <citation type="submission" date="2016-10" db="EMBL/GenBank/DDBJ databases">
        <authorList>
            <person name="de Groot N.N."/>
        </authorList>
    </citation>
    <scope>NUCLEOTIDE SEQUENCE [LARGE SCALE GENOMIC DNA]</scope>
    <source>
        <strain evidence="2 3">DSM 29316</strain>
    </source>
</reference>
<protein>
    <submittedName>
        <fullName evidence="2">Putative DNA-binding domain-containing protein</fullName>
    </submittedName>
</protein>
<dbReference type="RefSeq" id="WP_092063454.1">
    <property type="nucleotide sequence ID" value="NZ_FOJU01000003.1"/>
</dbReference>
<name>A0A1I0X3D0_9RHOB</name>
<dbReference type="EMBL" id="FOJU01000003">
    <property type="protein sequence ID" value="SFA95157.1"/>
    <property type="molecule type" value="Genomic_DNA"/>
</dbReference>
<organism evidence="2 3">
    <name type="scientific">Poseidonocella pacifica</name>
    <dbReference type="NCBI Taxonomy" id="871651"/>
    <lineage>
        <taxon>Bacteria</taxon>
        <taxon>Pseudomonadati</taxon>
        <taxon>Pseudomonadota</taxon>
        <taxon>Alphaproteobacteria</taxon>
        <taxon>Rhodobacterales</taxon>
        <taxon>Roseobacteraceae</taxon>
        <taxon>Poseidonocella</taxon>
    </lineage>
</organism>
<dbReference type="STRING" id="871651.SAMN05421688_1801"/>
<gene>
    <name evidence="2" type="ORF">SAMN05421688_1801</name>
</gene>
<dbReference type="Proteomes" id="UP000198796">
    <property type="component" value="Unassembled WGS sequence"/>
</dbReference>
<evidence type="ECO:0000259" key="1">
    <source>
        <dbReference type="Pfam" id="PF09836"/>
    </source>
</evidence>
<keyword evidence="2" id="KW-0238">DNA-binding</keyword>
<feature type="domain" description="Putative DNA-binding" evidence="1">
    <location>
        <begin position="3"/>
        <end position="94"/>
    </location>
</feature>
<dbReference type="OrthoDB" id="4146344at2"/>
<evidence type="ECO:0000313" key="3">
    <source>
        <dbReference type="Proteomes" id="UP000198796"/>
    </source>
</evidence>
<dbReference type="Pfam" id="PF09836">
    <property type="entry name" value="DUF2063"/>
    <property type="match status" value="1"/>
</dbReference>
<proteinExistence type="predicted"/>
<sequence>MRRQSAFLTALLDPENEVPPGLIDGGKQAAGKRFNVYRNNVVVSLIEALQSGFPTVAALMGPERFQFLAARFVRECPPTSPRMMHYGATFPDWLADVQVGELPGYLPDMARLDLAMRASYHAPDSTALPPESIAALPPETIMAARLSFAPSLRLLTSPWPIFDIWRLVQDSSAPKPRPLAQDIVILRPVFDPAPALLPPGGANLIAALQDAIPLGVALEDAPEGFDLSGLMSILFAGGAITHIDANETPT</sequence>